<evidence type="ECO:0000256" key="5">
    <source>
        <dbReference type="ARBA" id="ARBA00022692"/>
    </source>
</evidence>
<feature type="transmembrane region" description="Helical" evidence="9">
    <location>
        <begin position="12"/>
        <end position="35"/>
    </location>
</feature>
<feature type="transmembrane region" description="Helical" evidence="9">
    <location>
        <begin position="86"/>
        <end position="107"/>
    </location>
</feature>
<keyword evidence="6 9" id="KW-1133">Transmembrane helix</keyword>
<dbReference type="GO" id="GO:0005886">
    <property type="term" value="C:plasma membrane"/>
    <property type="evidence" value="ECO:0007669"/>
    <property type="project" value="UniProtKB-SubCell"/>
</dbReference>
<dbReference type="InterPro" id="IPR007387">
    <property type="entry name" value="TRAP_DctQ"/>
</dbReference>
<evidence type="ECO:0000256" key="1">
    <source>
        <dbReference type="ARBA" id="ARBA00004429"/>
    </source>
</evidence>
<evidence type="ECO:0000256" key="7">
    <source>
        <dbReference type="ARBA" id="ARBA00023136"/>
    </source>
</evidence>
<dbReference type="GO" id="GO:0015740">
    <property type="term" value="P:C4-dicarboxylate transport"/>
    <property type="evidence" value="ECO:0007669"/>
    <property type="project" value="TreeGrafter"/>
</dbReference>
<keyword evidence="12" id="KW-1185">Reference proteome</keyword>
<sequence length="164" mass="18071">MAPAINAIDRVLQVLITVCVAIIVLSVAADVVARYGFHRSIMMVNELSRLMFIWTTFLVMPLAIGRGMHVAITGLEQKLPPGPRMLVYRAVLIVVAVFMAVLLVSAIVCIRQRTSEAMLSMPLSMSWFFVPVAIGAAHALLHLAAEFRRGVRTERVVDFDEGHS</sequence>
<keyword evidence="5 9" id="KW-0812">Transmembrane</keyword>
<name>A0A225NIG5_9RHOB</name>
<accession>A0A225NIG5</accession>
<dbReference type="PANTHER" id="PTHR35011">
    <property type="entry name" value="2,3-DIKETO-L-GULONATE TRAP TRANSPORTER SMALL PERMEASE PROTEIN YIAM"/>
    <property type="match status" value="1"/>
</dbReference>
<dbReference type="RefSeq" id="WP_088651436.1">
    <property type="nucleotide sequence ID" value="NZ_AQQR01000009.1"/>
</dbReference>
<organism evidence="11 12">
    <name type="scientific">Marinibacterium profundimaris</name>
    <dbReference type="NCBI Taxonomy" id="1679460"/>
    <lineage>
        <taxon>Bacteria</taxon>
        <taxon>Pseudomonadati</taxon>
        <taxon>Pseudomonadota</taxon>
        <taxon>Alphaproteobacteria</taxon>
        <taxon>Rhodobacterales</taxon>
        <taxon>Paracoccaceae</taxon>
        <taxon>Marinibacterium</taxon>
    </lineage>
</organism>
<keyword evidence="4 9" id="KW-0997">Cell inner membrane</keyword>
<protein>
    <recommendedName>
        <fullName evidence="9">TRAP transporter small permease protein</fullName>
    </recommendedName>
</protein>
<dbReference type="OrthoDB" id="4964541at2"/>
<evidence type="ECO:0000313" key="12">
    <source>
        <dbReference type="Proteomes" id="UP000215377"/>
    </source>
</evidence>
<evidence type="ECO:0000256" key="2">
    <source>
        <dbReference type="ARBA" id="ARBA00022448"/>
    </source>
</evidence>
<keyword evidence="3" id="KW-1003">Cell membrane</keyword>
<evidence type="ECO:0000256" key="9">
    <source>
        <dbReference type="RuleBase" id="RU369079"/>
    </source>
</evidence>
<comment type="subcellular location">
    <subcellularLocation>
        <location evidence="1 9">Cell inner membrane</location>
        <topology evidence="1 9">Multi-pass membrane protein</topology>
    </subcellularLocation>
</comment>
<dbReference type="PANTHER" id="PTHR35011:SF2">
    <property type="entry name" value="2,3-DIKETO-L-GULONATE TRAP TRANSPORTER SMALL PERMEASE PROTEIN YIAM"/>
    <property type="match status" value="1"/>
</dbReference>
<evidence type="ECO:0000256" key="6">
    <source>
        <dbReference type="ARBA" id="ARBA00022989"/>
    </source>
</evidence>
<dbReference type="Proteomes" id="UP000215377">
    <property type="component" value="Unassembled WGS sequence"/>
</dbReference>
<proteinExistence type="inferred from homology"/>
<keyword evidence="2 9" id="KW-0813">Transport</keyword>
<evidence type="ECO:0000313" key="11">
    <source>
        <dbReference type="EMBL" id="OWU71495.1"/>
    </source>
</evidence>
<comment type="similarity">
    <text evidence="8 9">Belongs to the TRAP transporter small permease family.</text>
</comment>
<dbReference type="GO" id="GO:0022857">
    <property type="term" value="F:transmembrane transporter activity"/>
    <property type="evidence" value="ECO:0007669"/>
    <property type="project" value="UniProtKB-UniRule"/>
</dbReference>
<dbReference type="InterPro" id="IPR055348">
    <property type="entry name" value="DctQ"/>
</dbReference>
<comment type="subunit">
    <text evidence="9">The complex comprises the extracytoplasmic solute receptor protein and the two transmembrane proteins.</text>
</comment>
<dbReference type="EMBL" id="AQQR01000009">
    <property type="protein sequence ID" value="OWU71495.1"/>
    <property type="molecule type" value="Genomic_DNA"/>
</dbReference>
<evidence type="ECO:0000256" key="3">
    <source>
        <dbReference type="ARBA" id="ARBA00022475"/>
    </source>
</evidence>
<dbReference type="AlphaFoldDB" id="A0A225NIG5"/>
<evidence type="ECO:0000259" key="10">
    <source>
        <dbReference type="Pfam" id="PF04290"/>
    </source>
</evidence>
<comment type="caution">
    <text evidence="11">The sequence shown here is derived from an EMBL/GenBank/DDBJ whole genome shotgun (WGS) entry which is preliminary data.</text>
</comment>
<feature type="domain" description="Tripartite ATP-independent periplasmic transporters DctQ component" evidence="10">
    <location>
        <begin position="23"/>
        <end position="152"/>
    </location>
</feature>
<gene>
    <name evidence="11" type="ORF">ATO3_18740</name>
</gene>
<feature type="transmembrane region" description="Helical" evidence="9">
    <location>
        <begin position="47"/>
        <end position="65"/>
    </location>
</feature>
<evidence type="ECO:0000256" key="8">
    <source>
        <dbReference type="ARBA" id="ARBA00038436"/>
    </source>
</evidence>
<evidence type="ECO:0000256" key="4">
    <source>
        <dbReference type="ARBA" id="ARBA00022519"/>
    </source>
</evidence>
<feature type="transmembrane region" description="Helical" evidence="9">
    <location>
        <begin position="127"/>
        <end position="145"/>
    </location>
</feature>
<reference evidence="11 12" key="1">
    <citation type="submission" date="2013-04" db="EMBL/GenBank/DDBJ databases">
        <title>Oceanicola sp. 22II1-22F33 Genome Sequencing.</title>
        <authorList>
            <person name="Lai Q."/>
            <person name="Li G."/>
            <person name="Shao Z."/>
        </authorList>
    </citation>
    <scope>NUCLEOTIDE SEQUENCE [LARGE SCALE GENOMIC DNA]</scope>
    <source>
        <strain evidence="11 12">22II1-22F33</strain>
    </source>
</reference>
<keyword evidence="7 9" id="KW-0472">Membrane</keyword>
<comment type="function">
    <text evidence="9">Part of the tripartite ATP-independent periplasmic (TRAP) transport system.</text>
</comment>
<dbReference type="Pfam" id="PF04290">
    <property type="entry name" value="DctQ"/>
    <property type="match status" value="1"/>
</dbReference>